<evidence type="ECO:0000256" key="5">
    <source>
        <dbReference type="SAM" id="MobiDB-lite"/>
    </source>
</evidence>
<feature type="compositionally biased region" description="Low complexity" evidence="5">
    <location>
        <begin position="401"/>
        <end position="410"/>
    </location>
</feature>
<sequence>MNEQYSTTCNDKLKKTIRNGAALNGVDMTVHDSSSSDLYVHSSSSGGLENIDPEINSKKGKGQQKNYLKEREKMEKSDEEEEEEGINGRLPIRLIHQPSEEGFHQVVKFTKRATRRGEKELPKAKSFAFAEFSEEEKSSSKRENISSIAISRDSTSQELDNYTTFIEQNLDAGIRFQSEYCKPDDKTYLKSANANTNSYYLNCDTTELQHLNCESVCAESEVLDETMIEADNLPQQIHKKHDQQECDRTKICLENCGSQTDEESKISTTLWKTIANKPTQTQVILKKKRCHECFADAVFNAADSTVQQQQESLDKNRAFIISDPQHCSVSATLSLGRPKKLFINKRSRAVATFQASTTITPQRQNLNNSKEISTSHTKIDQKSAFETKATSPSSSQHFRDSVNSNNDSISSLLQQNCPKTVPSDPIPINSAETASLPKCSDTVTPEITIDIPHPDSPQSTLNSRGSDGYRGDCSSVNSLHSAEYKDGMNRRQNNINEFRESLSSRLSRGFLEFTQGSSDRLQKWKNKLQNGRRHKDSSEPPPANRKMPTTNQEQNGHLSDVEVILDWATLKCDSTDQIHNAKFSPMRSAFALKEDRPNLILPTRSTSDFFLTSESTASRATLNGSGTIMDQQTLKQRDSKGPQTVKNLTAHFQNLKNIQTTTAQTVENCDNLSNNLPPPVRITPYSGVKPKDMDIIRPVAFRPYASRKSDKWQTVISSSFSFYNSNKKNDFLTKRLSNSDDLKRSSQHSKDTMSNSSAPSSGYGSTRPRAIYQPSTSFQMTSAMVAQKRSNKIETEENDYDVVPEYVERDKFYINVDSSIGENYSVIHSTPYCHNSLSEKLPAASAIPNSNNTISHDKMQQQQQHAAVSVMAGISSLNLVKKSPSSHQVYGSNASSGSRHSSGIHVTPSPSDSGIVDYETIIRDKENELTNVRATMEQNEEVVVKVYLEKERLWQEQLADLKQKLQASQQGENALRQQIQRCNEEREQFRGTIQNLTSDKQGLQRKCLQIEREFFQLRECFDELIRNRDETVCGPCRKRITCYITAANTNNSIVDKRVRPPLPTPRYSKESSSERELRNEVDELRDEVSTLRDTLNEQIGLFADERKRWEEERIKILKSSNSPSDRLGLLSTNDSSSVEMTSQLSRDLKILTDGKSYIVSHDRLI</sequence>
<feature type="region of interest" description="Disordered" evidence="5">
    <location>
        <begin position="362"/>
        <end position="410"/>
    </location>
</feature>
<evidence type="ECO:0000256" key="3">
    <source>
        <dbReference type="ARBA" id="ARBA00023054"/>
    </source>
</evidence>
<feature type="compositionally biased region" description="Basic and acidic residues" evidence="5">
    <location>
        <begin position="67"/>
        <end position="76"/>
    </location>
</feature>
<feature type="compositionally biased region" description="Polar residues" evidence="5">
    <location>
        <begin position="547"/>
        <end position="556"/>
    </location>
</feature>
<feature type="coiled-coil region" evidence="4">
    <location>
        <begin position="922"/>
        <end position="1013"/>
    </location>
</feature>
<feature type="compositionally biased region" description="Low complexity" evidence="5">
    <location>
        <begin position="754"/>
        <end position="765"/>
    </location>
</feature>
<evidence type="ECO:0000313" key="7">
    <source>
        <dbReference type="WBParaSite" id="mrna-Wban_02338"/>
    </source>
</evidence>
<protein>
    <submittedName>
        <fullName evidence="7">Uncharacterized protein</fullName>
    </submittedName>
</protein>
<proteinExistence type="predicted"/>
<dbReference type="GO" id="GO:0005737">
    <property type="term" value="C:cytoplasm"/>
    <property type="evidence" value="ECO:0007669"/>
    <property type="project" value="UniProtKB-SubCell"/>
</dbReference>
<evidence type="ECO:0000313" key="6">
    <source>
        <dbReference type="Proteomes" id="UP000093561"/>
    </source>
</evidence>
<feature type="compositionally biased region" description="Low complexity" evidence="5">
    <location>
        <begin position="891"/>
        <end position="903"/>
    </location>
</feature>
<accession>A0AAF5PLD7</accession>
<feature type="region of interest" description="Disordered" evidence="5">
    <location>
        <begin position="1060"/>
        <end position="1080"/>
    </location>
</feature>
<evidence type="ECO:0000256" key="1">
    <source>
        <dbReference type="ARBA" id="ARBA00004496"/>
    </source>
</evidence>
<feature type="region of interest" description="Disordered" evidence="5">
    <location>
        <begin position="37"/>
        <end position="86"/>
    </location>
</feature>
<feature type="compositionally biased region" description="Basic residues" evidence="5">
    <location>
        <begin position="526"/>
        <end position="535"/>
    </location>
</feature>
<feature type="region of interest" description="Disordered" evidence="5">
    <location>
        <begin position="526"/>
        <end position="556"/>
    </location>
</feature>
<feature type="compositionally biased region" description="Basic and acidic residues" evidence="5">
    <location>
        <begin position="1067"/>
        <end position="1080"/>
    </location>
</feature>
<dbReference type="AlphaFoldDB" id="A0AAF5PLD7"/>
<dbReference type="WBParaSite" id="mrna-Wban_02338">
    <property type="protein sequence ID" value="mrna-Wban_02338"/>
    <property type="gene ID" value="Wban_02338"/>
</dbReference>
<feature type="region of interest" description="Disordered" evidence="5">
    <location>
        <begin position="736"/>
        <end position="770"/>
    </location>
</feature>
<feature type="compositionally biased region" description="Polar residues" evidence="5">
    <location>
        <begin position="362"/>
        <end position="376"/>
    </location>
</feature>
<reference evidence="6" key="1">
    <citation type="submission" date="2015-03" db="EMBL/GenBank/DDBJ databases">
        <title>Wuchereria bancrofti Genome Sequencing Papua New Guinea Strain.</title>
        <authorList>
            <person name="Small S.T."/>
            <person name="Serre D."/>
            <person name="Zimmerman P.A."/>
        </authorList>
    </citation>
    <scope>NUCLEOTIDE SEQUENCE [LARGE SCALE GENOMIC DNA]</scope>
    <source>
        <strain evidence="6">pt0022</strain>
    </source>
</reference>
<dbReference type="PANTHER" id="PTHR19354:SF2">
    <property type="entry name" value="LEUCINE-RICH REPEAT-CONTAINING PROTEIN DDB_G0290503"/>
    <property type="match status" value="1"/>
</dbReference>
<evidence type="ECO:0000256" key="2">
    <source>
        <dbReference type="ARBA" id="ARBA00022490"/>
    </source>
</evidence>
<feature type="region of interest" description="Disordered" evidence="5">
    <location>
        <begin position="447"/>
        <end position="472"/>
    </location>
</feature>
<keyword evidence="3 4" id="KW-0175">Coiled coil</keyword>
<comment type="subcellular location">
    <subcellularLocation>
        <location evidence="1">Cytoplasm</location>
    </subcellularLocation>
</comment>
<feature type="compositionally biased region" description="Polar residues" evidence="5">
    <location>
        <begin position="456"/>
        <end position="465"/>
    </location>
</feature>
<keyword evidence="2" id="KW-0963">Cytoplasm</keyword>
<feature type="compositionally biased region" description="Basic and acidic residues" evidence="5">
    <location>
        <begin position="736"/>
        <end position="751"/>
    </location>
</feature>
<name>A0AAF5PLD7_WUCBA</name>
<dbReference type="PANTHER" id="PTHR19354">
    <property type="entry name" value="ZIPPER PUTATIVE TUMOR SUPPRESSOR 2 HOMOLOG-LIKE PROTEIN-RELATED"/>
    <property type="match status" value="1"/>
</dbReference>
<reference evidence="6" key="2">
    <citation type="journal article" date="2016" name="Mol. Ecol.">
        <title>Population genomics of the filarial nematode parasite Wuchereria bancrofti from mosquitoes.</title>
        <authorList>
            <person name="Small S.T."/>
            <person name="Reimer L.J."/>
            <person name="Tisch D.J."/>
            <person name="King C.L."/>
            <person name="Christensen B.M."/>
            <person name="Siba P.M."/>
            <person name="Kazura J.W."/>
            <person name="Serre D."/>
            <person name="Zimmerman P.A."/>
        </authorList>
    </citation>
    <scope>NUCLEOTIDE SEQUENCE</scope>
    <source>
        <strain evidence="6">pt0022</strain>
    </source>
</reference>
<dbReference type="InterPro" id="IPR045329">
    <property type="entry name" value="LZTS"/>
</dbReference>
<feature type="region of interest" description="Disordered" evidence="5">
    <location>
        <begin position="885"/>
        <end position="912"/>
    </location>
</feature>
<dbReference type="Pfam" id="PF06818">
    <property type="entry name" value="Fez1"/>
    <property type="match status" value="1"/>
</dbReference>
<reference evidence="7" key="3">
    <citation type="submission" date="2024-02" db="UniProtKB">
        <authorList>
            <consortium name="WormBaseParasite"/>
        </authorList>
    </citation>
    <scope>IDENTIFICATION</scope>
    <source>
        <strain evidence="7">pt0022</strain>
    </source>
</reference>
<dbReference type="Proteomes" id="UP000093561">
    <property type="component" value="Unassembled WGS sequence"/>
</dbReference>
<evidence type="ECO:0000256" key="4">
    <source>
        <dbReference type="SAM" id="Coils"/>
    </source>
</evidence>
<organism evidence="6 7">
    <name type="scientific">Wuchereria bancrofti</name>
    <dbReference type="NCBI Taxonomy" id="6293"/>
    <lineage>
        <taxon>Eukaryota</taxon>
        <taxon>Metazoa</taxon>
        <taxon>Ecdysozoa</taxon>
        <taxon>Nematoda</taxon>
        <taxon>Chromadorea</taxon>
        <taxon>Rhabditida</taxon>
        <taxon>Spirurina</taxon>
        <taxon>Spiruromorpha</taxon>
        <taxon>Filarioidea</taxon>
        <taxon>Onchocercidae</taxon>
        <taxon>Wuchereria</taxon>
    </lineage>
</organism>